<feature type="region of interest" description="Disordered" evidence="14">
    <location>
        <begin position="669"/>
        <end position="693"/>
    </location>
</feature>
<comment type="subcellular location">
    <subcellularLocation>
        <location evidence="2">Chromosome</location>
    </subcellularLocation>
    <subcellularLocation>
        <location evidence="1">Nucleus</location>
    </subcellularLocation>
</comment>
<dbReference type="Gene3D" id="3.30.40.10">
    <property type="entry name" value="Zinc/RING finger domain, C3HC4 (zinc finger)"/>
    <property type="match status" value="1"/>
</dbReference>
<feature type="region of interest" description="Disordered" evidence="14">
    <location>
        <begin position="821"/>
        <end position="858"/>
    </location>
</feature>
<dbReference type="FunFam" id="3.40.50.10190:FF:000006">
    <property type="entry name" value="Breast cancer type 1 susceptibility protein homolog"/>
    <property type="match status" value="1"/>
</dbReference>
<keyword evidence="17" id="KW-1185">Reference proteome</keyword>
<feature type="compositionally biased region" description="Basic and acidic residues" evidence="14">
    <location>
        <begin position="989"/>
        <end position="1001"/>
    </location>
</feature>
<dbReference type="GO" id="GO:0031436">
    <property type="term" value="C:BRCA1-BARD1 complex"/>
    <property type="evidence" value="ECO:0007669"/>
    <property type="project" value="TreeGrafter"/>
</dbReference>
<evidence type="ECO:0000256" key="9">
    <source>
        <dbReference type="ARBA" id="ARBA00023204"/>
    </source>
</evidence>
<name>A0A6J2RSE4_COTGO</name>
<evidence type="ECO:0000256" key="12">
    <source>
        <dbReference type="ARBA" id="ARBA00031556"/>
    </source>
</evidence>
<dbReference type="SMART" id="SM00292">
    <property type="entry name" value="BRCT"/>
    <property type="match status" value="2"/>
</dbReference>
<evidence type="ECO:0000256" key="11">
    <source>
        <dbReference type="ARBA" id="ARBA00023306"/>
    </source>
</evidence>
<dbReference type="InterPro" id="IPR013083">
    <property type="entry name" value="Znf_RING/FYVE/PHD"/>
</dbReference>
<keyword evidence="4" id="KW-0479">Metal-binding</keyword>
<dbReference type="PROSITE" id="PS00518">
    <property type="entry name" value="ZF_RING_1"/>
    <property type="match status" value="1"/>
</dbReference>
<dbReference type="GO" id="GO:0045944">
    <property type="term" value="P:positive regulation of transcription by RNA polymerase II"/>
    <property type="evidence" value="ECO:0007669"/>
    <property type="project" value="TreeGrafter"/>
</dbReference>
<proteinExistence type="predicted"/>
<keyword evidence="8" id="KW-0862">Zinc</keyword>
<feature type="domain" description="RING-type" evidence="15">
    <location>
        <begin position="22"/>
        <end position="64"/>
    </location>
</feature>
<evidence type="ECO:0000256" key="7">
    <source>
        <dbReference type="ARBA" id="ARBA00022771"/>
    </source>
</evidence>
<keyword evidence="7 13" id="KW-0863">Zinc-finger</keyword>
<feature type="compositionally biased region" description="Polar residues" evidence="14">
    <location>
        <begin position="1147"/>
        <end position="1160"/>
    </location>
</feature>
<evidence type="ECO:0000259" key="16">
    <source>
        <dbReference type="PROSITE" id="PS50172"/>
    </source>
</evidence>
<feature type="domain" description="BRCT" evidence="16">
    <location>
        <begin position="1316"/>
        <end position="1413"/>
    </location>
</feature>
<feature type="region of interest" description="Disordered" evidence="14">
    <location>
        <begin position="1087"/>
        <end position="1206"/>
    </location>
</feature>
<dbReference type="InterPro" id="IPR001357">
    <property type="entry name" value="BRCT_dom"/>
</dbReference>
<feature type="region of interest" description="Disordered" evidence="14">
    <location>
        <begin position="932"/>
        <end position="1056"/>
    </location>
</feature>
<dbReference type="PROSITE" id="PS50089">
    <property type="entry name" value="ZF_RING_2"/>
    <property type="match status" value="1"/>
</dbReference>
<dbReference type="SUPFAM" id="SSF57850">
    <property type="entry name" value="RING/U-box"/>
    <property type="match status" value="1"/>
</dbReference>
<evidence type="ECO:0000256" key="14">
    <source>
        <dbReference type="SAM" id="MobiDB-lite"/>
    </source>
</evidence>
<evidence type="ECO:0000313" key="18">
    <source>
        <dbReference type="RefSeq" id="XP_029312884.1"/>
    </source>
</evidence>
<keyword evidence="6" id="KW-0227">DNA damage</keyword>
<feature type="compositionally biased region" description="Polar residues" evidence="14">
    <location>
        <begin position="1100"/>
        <end position="1109"/>
    </location>
</feature>
<dbReference type="SUPFAM" id="SSF52113">
    <property type="entry name" value="BRCT domain"/>
    <property type="match status" value="2"/>
</dbReference>
<feature type="domain" description="BRCT" evidence="16">
    <location>
        <begin position="1201"/>
        <end position="1295"/>
    </location>
</feature>
<keyword evidence="11" id="KW-0131">Cell cycle</keyword>
<feature type="region of interest" description="Disordered" evidence="14">
    <location>
        <begin position="414"/>
        <end position="550"/>
    </location>
</feature>
<gene>
    <name evidence="18" type="primary">LOC115025041</name>
</gene>
<dbReference type="Proteomes" id="UP000504630">
    <property type="component" value="Chromosome 19"/>
</dbReference>
<dbReference type="InParanoid" id="A0A6J2RSE4"/>
<dbReference type="GO" id="GO:0007095">
    <property type="term" value="P:mitotic G2 DNA damage checkpoint signaling"/>
    <property type="evidence" value="ECO:0007669"/>
    <property type="project" value="TreeGrafter"/>
</dbReference>
<keyword evidence="10" id="KW-0539">Nucleus</keyword>
<feature type="region of interest" description="Disordered" evidence="14">
    <location>
        <begin position="169"/>
        <end position="200"/>
    </location>
</feature>
<evidence type="ECO:0000256" key="10">
    <source>
        <dbReference type="ARBA" id="ARBA00023242"/>
    </source>
</evidence>
<dbReference type="Pfam" id="PF00533">
    <property type="entry name" value="BRCT"/>
    <property type="match status" value="2"/>
</dbReference>
<feature type="compositionally biased region" description="Basic and acidic residues" evidence="14">
    <location>
        <begin position="1192"/>
        <end position="1206"/>
    </location>
</feature>
<dbReference type="PANTHER" id="PTHR13763:SF0">
    <property type="entry name" value="BREAST CANCER TYPE 1 SUSCEPTIBILITY PROTEIN"/>
    <property type="match status" value="1"/>
</dbReference>
<dbReference type="GO" id="GO:0004842">
    <property type="term" value="F:ubiquitin-protein transferase activity"/>
    <property type="evidence" value="ECO:0007669"/>
    <property type="project" value="TreeGrafter"/>
</dbReference>
<feature type="compositionally biased region" description="Low complexity" evidence="14">
    <location>
        <begin position="1045"/>
        <end position="1056"/>
    </location>
</feature>
<dbReference type="RefSeq" id="XP_029312884.1">
    <property type="nucleotide sequence ID" value="XM_029457024.1"/>
</dbReference>
<dbReference type="PROSITE" id="PS50172">
    <property type="entry name" value="BRCT"/>
    <property type="match status" value="2"/>
</dbReference>
<dbReference type="KEGG" id="cgob:115025041"/>
<feature type="region of interest" description="Disordered" evidence="14">
    <location>
        <begin position="219"/>
        <end position="250"/>
    </location>
</feature>
<evidence type="ECO:0000256" key="13">
    <source>
        <dbReference type="PROSITE-ProRule" id="PRU00175"/>
    </source>
</evidence>
<feature type="compositionally biased region" description="Basic and acidic residues" evidence="14">
    <location>
        <begin position="1087"/>
        <end position="1098"/>
    </location>
</feature>
<evidence type="ECO:0000256" key="3">
    <source>
        <dbReference type="ARBA" id="ARBA00022454"/>
    </source>
</evidence>
<sequence length="1413" mass="155094">MESPMATEVKRGISVLWATLQCPICLDLMTAPVSTKCDHQFCKFCMMKLLDNTKQNRANCPVCKTKITKRSLQESPGFQKLVSGLQDMIQAYEHDTGTNYFTGMSQLKGQLGVTDSEATKHCHDMSFGDAPDNEENVDNDDISRSHSSTIAAQNGFARLMGLEDTSPLTTENEGLDSGLGEAPLMSDKKIHSPTDNLESVETEMSEIVEKATSSLKTRGKIRFPSLIPDETEHQPLRKSSRKKQTKDLDPDKIFEERKKKSLEKVAEWLMKVPTEGSLELEKPNEDTDDSDSCSSSSTIDVKQHNSVVNPTRQDRAKALEEQVFGAVYKRGRRGNGTRSLPLNVFVEPPTTEETQMVPNIRKSKTMTPSDFKKTSSGDEHESDIEGKQQRTEVVNDTSSDIFKEAEKMEVVVEKDTDNYGEELNNFQEIDQNDGKDEVPCPASDIGQQQPDIKSKKRTCNTLQQVDSDLQEQAKATSESSAQKKTDKRKGKNVRSEKGKPARVPKPLVLVGVQNGESSPKTRPRSEEVQVHIENYPSSEDQEVPVTRSTRRSRRLQLFTEEVQEGHKKANLKANVAEKHSNVAKQSEEAKDGALDNTASPKNGSMTQVAEKNGCIYDQDLGGIENTHCRETTSYLRPTEDDEESIAEVPNTETLSEAGAAYITVVPSSTSPAEAPLVHPTLESHDPTNHLPNNSQLETFAENEEDKNDSELDTEQLLRSFKATKRKSFNLGGPSVKRIRGLDQEDTQVAEAEENQRLSSGVESAKNEIYTKVSDITNQEALRDKENSSCSDFISPSISPARARKPVVEKLDQVVVEASIPDSSYSGQDSAGGNSVSRNNVNSSLTPNKVSKREIESPHLSDSGLHFTAAEHDEPNEPSKYSPMRDSISLRNSAESGTHLVNAAEHFLNTEYSLTPDGLGGIPVVLNVHEANSRGSGELSTHSSFQSMPRKRTRVQRLEPSSESDCNEERLPTLTEIFGTSAPPSAVTKDQGDSGEDRREGGTADGAQQMSRTPACPSPDSVNSSQASVDLFGTPDECDVPVNGVSASSQFDSSQFSSEVLVTQQKIDMQKELVRLEKLMALVTEVLQEKEDSPVKEVPSKANQSSNTTGPDAHRPLPCEQSTGQGSHREAAPEGDPSTRASGGKGVTQPSVSETATSAPHTQGRAVKATGSSKIPSSAAKTSESNGSAPDGQEDKENSTPPRDRSTAKMVLVLSGLAPDEQITVKKFAKRVGARVVSQVTPEVSHIIMHTDEQLVCERTLKYFLGIASRKWVVSFQWISECFKQKKLLDESVFEVRGDVVNGPIHQGPMRARTTEDNNLLMKGFKICFQGPFTDMTTDEMEWMVELCGAAVVKDPLLDSKQKFHQLVIVQPASESSSSSTYSSLSRQATVVTRGWLLDTVATYTLQNYNKYTT</sequence>
<feature type="region of interest" description="Disordered" evidence="14">
    <location>
        <begin position="579"/>
        <end position="605"/>
    </location>
</feature>
<dbReference type="GO" id="GO:0005694">
    <property type="term" value="C:chromosome"/>
    <property type="evidence" value="ECO:0007669"/>
    <property type="project" value="UniProtKB-SubCell"/>
</dbReference>
<dbReference type="InterPro" id="IPR018957">
    <property type="entry name" value="Znf_C3HC4_RING-type"/>
</dbReference>
<feature type="compositionally biased region" description="Polar residues" evidence="14">
    <location>
        <begin position="821"/>
        <end position="832"/>
    </location>
</feature>
<feature type="compositionally biased region" description="Acidic residues" evidence="14">
    <location>
        <begin position="131"/>
        <end position="140"/>
    </location>
</feature>
<organism evidence="17 18">
    <name type="scientific">Cottoperca gobio</name>
    <name type="common">Frogmouth</name>
    <name type="synonym">Aphritis gobio</name>
    <dbReference type="NCBI Taxonomy" id="56716"/>
    <lineage>
        <taxon>Eukaryota</taxon>
        <taxon>Metazoa</taxon>
        <taxon>Chordata</taxon>
        <taxon>Craniata</taxon>
        <taxon>Vertebrata</taxon>
        <taxon>Euteleostomi</taxon>
        <taxon>Actinopterygii</taxon>
        <taxon>Neopterygii</taxon>
        <taxon>Teleostei</taxon>
        <taxon>Neoteleostei</taxon>
        <taxon>Acanthomorphata</taxon>
        <taxon>Eupercaria</taxon>
        <taxon>Perciformes</taxon>
        <taxon>Notothenioidei</taxon>
        <taxon>Bovichtidae</taxon>
        <taxon>Cottoperca</taxon>
    </lineage>
</organism>
<dbReference type="PIRSF" id="PIRSF001734">
    <property type="entry name" value="BRCA1"/>
    <property type="match status" value="1"/>
</dbReference>
<protein>
    <recommendedName>
        <fullName evidence="12">RING-type E3 ubiquitin transferase BRCA1</fullName>
    </recommendedName>
</protein>
<feature type="region of interest" description="Disordered" evidence="14">
    <location>
        <begin position="122"/>
        <end position="142"/>
    </location>
</feature>
<evidence type="ECO:0000259" key="15">
    <source>
        <dbReference type="PROSITE" id="PS50089"/>
    </source>
</evidence>
<dbReference type="GO" id="GO:0000724">
    <property type="term" value="P:double-strand break repair via homologous recombination"/>
    <property type="evidence" value="ECO:0007669"/>
    <property type="project" value="TreeGrafter"/>
</dbReference>
<dbReference type="PANTHER" id="PTHR13763">
    <property type="entry name" value="BREAST CANCER TYPE 1 SUSCEPTIBILITY PROTEIN BRCA1"/>
    <property type="match status" value="1"/>
</dbReference>
<feature type="compositionally biased region" description="Polar residues" evidence="14">
    <location>
        <begin position="596"/>
        <end position="605"/>
    </location>
</feature>
<dbReference type="InterPro" id="IPR036420">
    <property type="entry name" value="BRCT_dom_sf"/>
</dbReference>
<dbReference type="Pfam" id="PF00097">
    <property type="entry name" value="zf-C3HC4"/>
    <property type="match status" value="1"/>
</dbReference>
<evidence type="ECO:0000313" key="17">
    <source>
        <dbReference type="Proteomes" id="UP000504630"/>
    </source>
</evidence>
<dbReference type="GeneID" id="115025041"/>
<dbReference type="CDD" id="cd16498">
    <property type="entry name" value="RING-HC_BRCA1"/>
    <property type="match status" value="1"/>
</dbReference>
<evidence type="ECO:0000256" key="5">
    <source>
        <dbReference type="ARBA" id="ARBA00022737"/>
    </source>
</evidence>
<feature type="compositionally biased region" description="Polar residues" evidence="14">
    <location>
        <begin position="473"/>
        <end position="482"/>
    </location>
</feature>
<dbReference type="GO" id="GO:0043009">
    <property type="term" value="P:chordate embryonic development"/>
    <property type="evidence" value="ECO:0007669"/>
    <property type="project" value="TreeGrafter"/>
</dbReference>
<keyword evidence="5" id="KW-0677">Repeat</keyword>
<evidence type="ECO:0000256" key="4">
    <source>
        <dbReference type="ARBA" id="ARBA00022723"/>
    </source>
</evidence>
<evidence type="ECO:0000256" key="1">
    <source>
        <dbReference type="ARBA" id="ARBA00004123"/>
    </source>
</evidence>
<evidence type="ECO:0000256" key="8">
    <source>
        <dbReference type="ARBA" id="ARBA00022833"/>
    </source>
</evidence>
<accession>A0A6J2RSE4</accession>
<dbReference type="SMART" id="SM00184">
    <property type="entry name" value="RING"/>
    <property type="match status" value="1"/>
</dbReference>
<reference evidence="18" key="1">
    <citation type="submission" date="2025-08" db="UniProtKB">
        <authorList>
            <consortium name="RefSeq"/>
        </authorList>
    </citation>
    <scope>IDENTIFICATION</scope>
</reference>
<feature type="compositionally biased region" description="Low complexity" evidence="14">
    <location>
        <begin position="833"/>
        <end position="843"/>
    </location>
</feature>
<dbReference type="GO" id="GO:0008270">
    <property type="term" value="F:zinc ion binding"/>
    <property type="evidence" value="ECO:0007669"/>
    <property type="project" value="UniProtKB-KW"/>
</dbReference>
<dbReference type="InterPro" id="IPR001841">
    <property type="entry name" value="Znf_RING"/>
</dbReference>
<feature type="region of interest" description="Disordered" evidence="14">
    <location>
        <begin position="331"/>
        <end position="400"/>
    </location>
</feature>
<feature type="region of interest" description="Disordered" evidence="14">
    <location>
        <begin position="276"/>
        <end position="314"/>
    </location>
</feature>
<feature type="compositionally biased region" description="Polar residues" evidence="14">
    <location>
        <begin position="1169"/>
        <end position="1187"/>
    </location>
</feature>
<evidence type="ECO:0000256" key="2">
    <source>
        <dbReference type="ARBA" id="ARBA00004286"/>
    </source>
</evidence>
<evidence type="ECO:0000256" key="6">
    <source>
        <dbReference type="ARBA" id="ARBA00022763"/>
    </source>
</evidence>
<dbReference type="GO" id="GO:0070531">
    <property type="term" value="C:BRCA1-A complex"/>
    <property type="evidence" value="ECO:0007669"/>
    <property type="project" value="TreeGrafter"/>
</dbReference>
<dbReference type="InterPro" id="IPR031099">
    <property type="entry name" value="BRCA1-associated"/>
</dbReference>
<dbReference type="InterPro" id="IPR017907">
    <property type="entry name" value="Znf_RING_CS"/>
</dbReference>
<dbReference type="Gene3D" id="3.40.50.10190">
    <property type="entry name" value="BRCT domain"/>
    <property type="match status" value="2"/>
</dbReference>
<keyword evidence="9" id="KW-0234">DNA repair</keyword>
<keyword evidence="3" id="KW-0158">Chromosome</keyword>
<feature type="compositionally biased region" description="Basic and acidic residues" evidence="14">
    <location>
        <begin position="579"/>
        <end position="593"/>
    </location>
</feature>
<feature type="compositionally biased region" description="Polar residues" evidence="14">
    <location>
        <begin position="391"/>
        <end position="400"/>
    </location>
</feature>
<feature type="compositionally biased region" description="Basic and acidic residues" evidence="14">
    <location>
        <begin position="370"/>
        <end position="390"/>
    </location>
</feature>
<feature type="compositionally biased region" description="Polar residues" evidence="14">
    <location>
        <begin position="932"/>
        <end position="946"/>
    </location>
</feature>
<dbReference type="OrthoDB" id="6105938at2759"/>